<sequence>MIMETPIVTERSTRTFSTPEQKRFSFFVHIIFILLCIAVIVPFLIILMASFSEEMKLIREGYWIWPRGFTLDAYLIVFNNGNQLMQSYSVTIISTCAGTLIGLCLMTTLGYVLSRKDYPYVGFLSFYVFFTILFKGGLVPSYILITKWLDMQDTIYALFVPAMVNAFYILILKGFLKSIPDAIYECAKLDGAGELRIFIRIVVPLSTPVIATVGLLMALQLWNDWFASLLYTESNSLLTLQAMLNRMLNSIQFLNVVKPTGMSGSILPVNSFRMAICVLAIGPLLFVFPFFQRFLTRGLTVGSVKG</sequence>
<dbReference type="InterPro" id="IPR000515">
    <property type="entry name" value="MetI-like"/>
</dbReference>
<dbReference type="SUPFAM" id="SSF161098">
    <property type="entry name" value="MetI-like"/>
    <property type="match status" value="1"/>
</dbReference>
<organism evidence="9 10">
    <name type="scientific">Paenibacillus psychroresistens</name>
    <dbReference type="NCBI Taxonomy" id="1778678"/>
    <lineage>
        <taxon>Bacteria</taxon>
        <taxon>Bacillati</taxon>
        <taxon>Bacillota</taxon>
        <taxon>Bacilli</taxon>
        <taxon>Bacillales</taxon>
        <taxon>Paenibacillaceae</taxon>
        <taxon>Paenibacillus</taxon>
    </lineage>
</organism>
<dbReference type="PANTHER" id="PTHR43744:SF9">
    <property type="entry name" value="POLYGALACTURONAN_RHAMNOGALACTURONAN TRANSPORT SYSTEM PERMEASE PROTEIN YTCP"/>
    <property type="match status" value="1"/>
</dbReference>
<dbReference type="Proteomes" id="UP000426246">
    <property type="component" value="Chromosome"/>
</dbReference>
<dbReference type="GO" id="GO:0005886">
    <property type="term" value="C:plasma membrane"/>
    <property type="evidence" value="ECO:0007669"/>
    <property type="project" value="UniProtKB-SubCell"/>
</dbReference>
<dbReference type="AlphaFoldDB" id="A0A6B8RST6"/>
<feature type="transmembrane region" description="Helical" evidence="7">
    <location>
        <begin position="155"/>
        <end position="176"/>
    </location>
</feature>
<evidence type="ECO:0000256" key="5">
    <source>
        <dbReference type="ARBA" id="ARBA00022989"/>
    </source>
</evidence>
<feature type="transmembrane region" description="Helical" evidence="7">
    <location>
        <begin position="272"/>
        <end position="291"/>
    </location>
</feature>
<feature type="transmembrane region" description="Helical" evidence="7">
    <location>
        <begin position="90"/>
        <end position="113"/>
    </location>
</feature>
<evidence type="ECO:0000256" key="3">
    <source>
        <dbReference type="ARBA" id="ARBA00022475"/>
    </source>
</evidence>
<dbReference type="Gene3D" id="1.10.3720.10">
    <property type="entry name" value="MetI-like"/>
    <property type="match status" value="1"/>
</dbReference>
<feature type="transmembrane region" description="Helical" evidence="7">
    <location>
        <begin position="26"/>
        <end position="49"/>
    </location>
</feature>
<keyword evidence="10" id="KW-1185">Reference proteome</keyword>
<dbReference type="PROSITE" id="PS50928">
    <property type="entry name" value="ABC_TM1"/>
    <property type="match status" value="1"/>
</dbReference>
<dbReference type="Pfam" id="PF00528">
    <property type="entry name" value="BPD_transp_1"/>
    <property type="match status" value="1"/>
</dbReference>
<evidence type="ECO:0000256" key="4">
    <source>
        <dbReference type="ARBA" id="ARBA00022692"/>
    </source>
</evidence>
<evidence type="ECO:0000256" key="1">
    <source>
        <dbReference type="ARBA" id="ARBA00004651"/>
    </source>
</evidence>
<dbReference type="CDD" id="cd06261">
    <property type="entry name" value="TM_PBP2"/>
    <property type="match status" value="1"/>
</dbReference>
<evidence type="ECO:0000256" key="6">
    <source>
        <dbReference type="ARBA" id="ARBA00023136"/>
    </source>
</evidence>
<evidence type="ECO:0000259" key="8">
    <source>
        <dbReference type="PROSITE" id="PS50928"/>
    </source>
</evidence>
<keyword evidence="4 7" id="KW-0812">Transmembrane</keyword>
<comment type="similarity">
    <text evidence="7">Belongs to the binding-protein-dependent transport system permease family.</text>
</comment>
<evidence type="ECO:0000256" key="2">
    <source>
        <dbReference type="ARBA" id="ARBA00022448"/>
    </source>
</evidence>
<feature type="transmembrane region" description="Helical" evidence="7">
    <location>
        <begin position="120"/>
        <end position="143"/>
    </location>
</feature>
<feature type="domain" description="ABC transmembrane type-1" evidence="8">
    <location>
        <begin position="88"/>
        <end position="285"/>
    </location>
</feature>
<keyword evidence="6 7" id="KW-0472">Membrane</keyword>
<gene>
    <name evidence="9" type="ORF">EHS13_30910</name>
</gene>
<keyword evidence="5 7" id="KW-1133">Transmembrane helix</keyword>
<evidence type="ECO:0000313" key="10">
    <source>
        <dbReference type="Proteomes" id="UP000426246"/>
    </source>
</evidence>
<evidence type="ECO:0000256" key="7">
    <source>
        <dbReference type="RuleBase" id="RU363032"/>
    </source>
</evidence>
<dbReference type="EMBL" id="CP034235">
    <property type="protein sequence ID" value="QGQ98977.1"/>
    <property type="molecule type" value="Genomic_DNA"/>
</dbReference>
<accession>A0A6B8RST6</accession>
<protein>
    <submittedName>
        <fullName evidence="9">Carbohydrate ABC transporter permease</fullName>
    </submittedName>
</protein>
<keyword evidence="3" id="KW-1003">Cell membrane</keyword>
<evidence type="ECO:0000313" key="9">
    <source>
        <dbReference type="EMBL" id="QGQ98977.1"/>
    </source>
</evidence>
<feature type="transmembrane region" description="Helical" evidence="7">
    <location>
        <begin position="197"/>
        <end position="222"/>
    </location>
</feature>
<comment type="subcellular location">
    <subcellularLocation>
        <location evidence="1 7">Cell membrane</location>
        <topology evidence="1 7">Multi-pass membrane protein</topology>
    </subcellularLocation>
</comment>
<dbReference type="PANTHER" id="PTHR43744">
    <property type="entry name" value="ABC TRANSPORTER PERMEASE PROTEIN MG189-RELATED-RELATED"/>
    <property type="match status" value="1"/>
</dbReference>
<dbReference type="GO" id="GO:0055085">
    <property type="term" value="P:transmembrane transport"/>
    <property type="evidence" value="ECO:0007669"/>
    <property type="project" value="InterPro"/>
</dbReference>
<keyword evidence="2 7" id="KW-0813">Transport</keyword>
<reference evidence="10" key="1">
    <citation type="submission" date="2018-11" db="EMBL/GenBank/DDBJ databases">
        <title>Complete genome sequence of Paenibacillus sp. ML311-T8.</title>
        <authorList>
            <person name="Nam Y.-D."/>
            <person name="Kang J."/>
            <person name="Chung W.-H."/>
            <person name="Park Y.S."/>
        </authorList>
    </citation>
    <scope>NUCLEOTIDE SEQUENCE [LARGE SCALE GENOMIC DNA]</scope>
    <source>
        <strain evidence="10">ML311-T8</strain>
    </source>
</reference>
<dbReference type="KEGG" id="ppsc:EHS13_30910"/>
<name>A0A6B8RST6_9BACL</name>
<proteinExistence type="inferred from homology"/>
<dbReference type="InterPro" id="IPR035906">
    <property type="entry name" value="MetI-like_sf"/>
</dbReference>